<dbReference type="Proteomes" id="UP001172457">
    <property type="component" value="Chromosome 2"/>
</dbReference>
<evidence type="ECO:0000313" key="2">
    <source>
        <dbReference type="EMBL" id="KAJ9559711.1"/>
    </source>
</evidence>
<name>A0AA38TSS9_9ASTR</name>
<evidence type="ECO:0000256" key="1">
    <source>
        <dbReference type="SAM" id="MobiDB-lite"/>
    </source>
</evidence>
<keyword evidence="3" id="KW-1185">Reference proteome</keyword>
<feature type="region of interest" description="Disordered" evidence="1">
    <location>
        <begin position="30"/>
        <end position="140"/>
    </location>
</feature>
<dbReference type="EMBL" id="JARYMX010000002">
    <property type="protein sequence ID" value="KAJ9559711.1"/>
    <property type="molecule type" value="Genomic_DNA"/>
</dbReference>
<dbReference type="AlphaFoldDB" id="A0AA38TSS9"/>
<comment type="caution">
    <text evidence="2">The sequence shown here is derived from an EMBL/GenBank/DDBJ whole genome shotgun (WGS) entry which is preliminary data.</text>
</comment>
<proteinExistence type="predicted"/>
<gene>
    <name evidence="2" type="ORF">OSB04_004871</name>
</gene>
<protein>
    <submittedName>
        <fullName evidence="2">Uncharacterized protein</fullName>
    </submittedName>
</protein>
<organism evidence="2 3">
    <name type="scientific">Centaurea solstitialis</name>
    <name type="common">yellow star-thistle</name>
    <dbReference type="NCBI Taxonomy" id="347529"/>
    <lineage>
        <taxon>Eukaryota</taxon>
        <taxon>Viridiplantae</taxon>
        <taxon>Streptophyta</taxon>
        <taxon>Embryophyta</taxon>
        <taxon>Tracheophyta</taxon>
        <taxon>Spermatophyta</taxon>
        <taxon>Magnoliopsida</taxon>
        <taxon>eudicotyledons</taxon>
        <taxon>Gunneridae</taxon>
        <taxon>Pentapetalae</taxon>
        <taxon>asterids</taxon>
        <taxon>campanulids</taxon>
        <taxon>Asterales</taxon>
        <taxon>Asteraceae</taxon>
        <taxon>Carduoideae</taxon>
        <taxon>Cardueae</taxon>
        <taxon>Centaureinae</taxon>
        <taxon>Centaurea</taxon>
    </lineage>
</organism>
<accession>A0AA38TSS9</accession>
<evidence type="ECO:0000313" key="3">
    <source>
        <dbReference type="Proteomes" id="UP001172457"/>
    </source>
</evidence>
<reference evidence="2" key="1">
    <citation type="submission" date="2023-03" db="EMBL/GenBank/DDBJ databases">
        <title>Chromosome-scale reference genome and RAD-based genetic map of yellow starthistle (Centaurea solstitialis) reveal putative structural variation and QTLs associated with invader traits.</title>
        <authorList>
            <person name="Reatini B."/>
            <person name="Cang F.A."/>
            <person name="Jiang Q."/>
            <person name="Mckibben M.T.W."/>
            <person name="Barker M.S."/>
            <person name="Rieseberg L.H."/>
            <person name="Dlugosch K.M."/>
        </authorList>
    </citation>
    <scope>NUCLEOTIDE SEQUENCE</scope>
    <source>
        <strain evidence="2">CAN-66</strain>
        <tissue evidence="2">Leaf</tissue>
    </source>
</reference>
<dbReference type="PANTHER" id="PTHR35099">
    <property type="entry name" value="OS02G0182700 PROTEIN"/>
    <property type="match status" value="1"/>
</dbReference>
<feature type="compositionally biased region" description="Low complexity" evidence="1">
    <location>
        <begin position="45"/>
        <end position="87"/>
    </location>
</feature>
<sequence>MSDYYDDNWLKSAMDDDDLVAHVLLTLRQPEMKLRWTVRQPRSRPPQQAAASASLPSSSAAAAKKSSAATARASPTTPLSWSGATSVSGGGGGGDGNEESSRLVPNRPDVSRSKVIRPNETTPTKRPRKKKTLAELKEDETTLLKERKQLKRQLASLQATCQQQRKENES</sequence>
<dbReference type="PANTHER" id="PTHR35099:SF10">
    <property type="entry name" value="BZIP DOMAIN-CONTAINING PROTEIN"/>
    <property type="match status" value="1"/>
</dbReference>